<protein>
    <submittedName>
        <fullName evidence="2">Uncharacterized protein</fullName>
    </submittedName>
</protein>
<evidence type="ECO:0000313" key="1">
    <source>
        <dbReference type="EMBL" id="AZA49722.1"/>
    </source>
</evidence>
<dbReference type="KEGG" id="ccau:EG346_16730"/>
<evidence type="ECO:0000313" key="4">
    <source>
        <dbReference type="Proteomes" id="UP000273270"/>
    </source>
</evidence>
<dbReference type="RefSeq" id="WP_123880136.1">
    <property type="nucleotide sequence ID" value="NZ_CP033920.1"/>
</dbReference>
<dbReference type="AlphaFoldDB" id="A0A376DUH6"/>
<evidence type="ECO:0000313" key="3">
    <source>
        <dbReference type="Proteomes" id="UP000255224"/>
    </source>
</evidence>
<dbReference type="Proteomes" id="UP000273270">
    <property type="component" value="Chromosome"/>
</dbReference>
<accession>A0A376DUH6</accession>
<gene>
    <name evidence="1" type="ORF">EG346_16730</name>
    <name evidence="2" type="ORF">NCTC13533_01886</name>
</gene>
<name>A0A376DUH6_CHRCU</name>
<reference evidence="2 3" key="1">
    <citation type="submission" date="2018-06" db="EMBL/GenBank/DDBJ databases">
        <authorList>
            <consortium name="Pathogen Informatics"/>
            <person name="Doyle S."/>
        </authorList>
    </citation>
    <scope>NUCLEOTIDE SEQUENCE [LARGE SCALE GENOMIC DNA]</scope>
    <source>
        <strain evidence="2 3">NCTC13533</strain>
    </source>
</reference>
<proteinExistence type="predicted"/>
<dbReference type="Proteomes" id="UP000255224">
    <property type="component" value="Unassembled WGS sequence"/>
</dbReference>
<dbReference type="EMBL" id="UFVQ01000003">
    <property type="protein sequence ID" value="STC95418.1"/>
    <property type="molecule type" value="Genomic_DNA"/>
</dbReference>
<organism evidence="2 3">
    <name type="scientific">Chryseobacterium carnipullorum</name>
    <dbReference type="NCBI Taxonomy" id="1124835"/>
    <lineage>
        <taxon>Bacteria</taxon>
        <taxon>Pseudomonadati</taxon>
        <taxon>Bacteroidota</taxon>
        <taxon>Flavobacteriia</taxon>
        <taxon>Flavobacteriales</taxon>
        <taxon>Weeksellaceae</taxon>
        <taxon>Chryseobacterium group</taxon>
        <taxon>Chryseobacterium</taxon>
    </lineage>
</organism>
<accession>A0A3G6M299</accession>
<dbReference type="EMBL" id="CP033920">
    <property type="protein sequence ID" value="AZA49722.1"/>
    <property type="molecule type" value="Genomic_DNA"/>
</dbReference>
<reference evidence="1" key="2">
    <citation type="submission" date="2018-11" db="EMBL/GenBank/DDBJ databases">
        <title>Proposal to divide the Flavobacteriaceae and reorganize its genera based on Amino Acid Identity values calculated from whole genome sequences.</title>
        <authorList>
            <person name="Nicholson A.C."/>
            <person name="Gulvik C.A."/>
            <person name="Whitney A.M."/>
            <person name="Humrighouse B.W."/>
            <person name="Bell M."/>
            <person name="Holmes B."/>
            <person name="Steigerwalt A."/>
            <person name="Villarma A."/>
            <person name="Sheth M."/>
            <person name="Batra D."/>
            <person name="Pryor J."/>
            <person name="Bernardet J.-F."/>
            <person name="Hugo C."/>
            <person name="Kampfer P."/>
            <person name="Newman J."/>
            <person name="Mcquiston J.R."/>
        </authorList>
    </citation>
    <scope>NUCLEOTIDE SEQUENCE [LARGE SCALE GENOMIC DNA]</scope>
    <source>
        <strain evidence="1">G0188</strain>
    </source>
</reference>
<keyword evidence="4" id="KW-1185">Reference proteome</keyword>
<reference evidence="4" key="3">
    <citation type="submission" date="2018-11" db="EMBL/GenBank/DDBJ databases">
        <title>Proposal to divide the Flavobacteriaceae and reorganize its genera based on Amino Acid Identity values calculated from whole genome sequences.</title>
        <authorList>
            <person name="Nicholson A.C."/>
            <person name="Gulvik C.A."/>
            <person name="Whitney A.M."/>
            <person name="Humrighouse B.W."/>
            <person name="Bell M."/>
            <person name="Holmes B."/>
            <person name="Steigerwalt A.G."/>
            <person name="Villarma A."/>
            <person name="Sheth M."/>
            <person name="Batra D."/>
            <person name="Pryor J."/>
            <person name="Bernardet J.-F."/>
            <person name="Hugo C."/>
            <person name="Kampfer P."/>
            <person name="Newman J."/>
            <person name="McQuiston J.R."/>
        </authorList>
    </citation>
    <scope>NUCLEOTIDE SEQUENCE [LARGE SCALE GENOMIC DNA]</scope>
    <source>
        <strain evidence="4">G0188</strain>
    </source>
</reference>
<sequence>MITIEKRKIEVSIPEFKEEVKELCRLLKRNSRNTIGIGEKTLNSHFKTKLTVTDFYILTEQLEYRLYSTTKGKYWSIEDILKED</sequence>
<evidence type="ECO:0000313" key="2">
    <source>
        <dbReference type="EMBL" id="STC95418.1"/>
    </source>
</evidence>